<accession>A0ABZ2XQL1</accession>
<keyword evidence="2" id="KW-0808">Transferase</keyword>
<protein>
    <submittedName>
        <fullName evidence="2">Methyltransferase domain-containing protein</fullName>
    </submittedName>
</protein>
<dbReference type="Pfam" id="PF08241">
    <property type="entry name" value="Methyltransf_11"/>
    <property type="match status" value="1"/>
</dbReference>
<reference evidence="2 3" key="1">
    <citation type="submission" date="2023-04" db="EMBL/GenBank/DDBJ databases">
        <title>Complete genome sequence of Alisedimentitalea scapharcae.</title>
        <authorList>
            <person name="Rong J.-C."/>
            <person name="Yi M.-L."/>
            <person name="Zhao Q."/>
        </authorList>
    </citation>
    <scope>NUCLEOTIDE SEQUENCE [LARGE SCALE GENOMIC DNA]</scope>
    <source>
        <strain evidence="2 3">KCTC 42119</strain>
    </source>
</reference>
<dbReference type="SUPFAM" id="SSF53335">
    <property type="entry name" value="S-adenosyl-L-methionine-dependent methyltransferases"/>
    <property type="match status" value="1"/>
</dbReference>
<organism evidence="2 3">
    <name type="scientific">Aliisedimentitalea scapharcae</name>
    <dbReference type="NCBI Taxonomy" id="1524259"/>
    <lineage>
        <taxon>Bacteria</taxon>
        <taxon>Pseudomonadati</taxon>
        <taxon>Pseudomonadota</taxon>
        <taxon>Alphaproteobacteria</taxon>
        <taxon>Rhodobacterales</taxon>
        <taxon>Roseobacteraceae</taxon>
        <taxon>Aliisedimentitalea</taxon>
    </lineage>
</organism>
<dbReference type="InterPro" id="IPR029063">
    <property type="entry name" value="SAM-dependent_MTases_sf"/>
</dbReference>
<evidence type="ECO:0000313" key="3">
    <source>
        <dbReference type="Proteomes" id="UP001623232"/>
    </source>
</evidence>
<name>A0ABZ2XQL1_9RHOB</name>
<dbReference type="InterPro" id="IPR013216">
    <property type="entry name" value="Methyltransf_11"/>
</dbReference>
<dbReference type="PANTHER" id="PTHR43591">
    <property type="entry name" value="METHYLTRANSFERASE"/>
    <property type="match status" value="1"/>
</dbReference>
<evidence type="ECO:0000259" key="1">
    <source>
        <dbReference type="Pfam" id="PF08241"/>
    </source>
</evidence>
<keyword evidence="2" id="KW-0489">Methyltransferase</keyword>
<dbReference type="CDD" id="cd02440">
    <property type="entry name" value="AdoMet_MTases"/>
    <property type="match status" value="1"/>
</dbReference>
<feature type="domain" description="Methyltransferase type 11" evidence="1">
    <location>
        <begin position="45"/>
        <end position="141"/>
    </location>
</feature>
<dbReference type="EMBL" id="CP123584">
    <property type="protein sequence ID" value="WZK88003.1"/>
    <property type="molecule type" value="Genomic_DNA"/>
</dbReference>
<sequence>MSENDKSFTGSIPDTYDEFLVPLIFESYARDLAARVTSTPVKDVLETAAGSGVVTRALAKVLAPDARYHVTDLNPPMLARARSRQTPDDRITWQATDALDLPYPDDSFDAVCCQFGVMFFPDRVKGYGEARRVLRPDGRFHFNVWDTIGANAFADVVTQVAGTLLPPGSVNFLARTPHGHGNPDRIRADLEAAGYTDIVIDQVTEISTAPHPSHPAVAYVRGTPLFGEIAPHGDAMVDRVIHAATEEIAARYGAEDGSVSAQIQGYVISAG</sequence>
<dbReference type="GO" id="GO:0032259">
    <property type="term" value="P:methylation"/>
    <property type="evidence" value="ECO:0007669"/>
    <property type="project" value="UniProtKB-KW"/>
</dbReference>
<dbReference type="Proteomes" id="UP001623232">
    <property type="component" value="Chromosome"/>
</dbReference>
<proteinExistence type="predicted"/>
<dbReference type="PANTHER" id="PTHR43591:SF24">
    <property type="entry name" value="2-METHOXY-6-POLYPRENYL-1,4-BENZOQUINOL METHYLASE, MITOCHONDRIAL"/>
    <property type="match status" value="1"/>
</dbReference>
<dbReference type="GO" id="GO:0008168">
    <property type="term" value="F:methyltransferase activity"/>
    <property type="evidence" value="ECO:0007669"/>
    <property type="project" value="UniProtKB-KW"/>
</dbReference>
<keyword evidence="3" id="KW-1185">Reference proteome</keyword>
<evidence type="ECO:0000313" key="2">
    <source>
        <dbReference type="EMBL" id="WZK88003.1"/>
    </source>
</evidence>
<gene>
    <name evidence="2" type="ORF">QEZ52_15520</name>
</gene>
<dbReference type="Gene3D" id="3.40.50.150">
    <property type="entry name" value="Vaccinia Virus protein VP39"/>
    <property type="match status" value="1"/>
</dbReference>
<dbReference type="RefSeq" id="WP_406645350.1">
    <property type="nucleotide sequence ID" value="NZ_CP123584.1"/>
</dbReference>